<dbReference type="HAMAP" id="MF_01576">
    <property type="entry name" value="THF_DHG_CYH"/>
    <property type="match status" value="1"/>
</dbReference>
<dbReference type="GO" id="GO:0004477">
    <property type="term" value="F:methenyltetrahydrofolate cyclohydrolase activity"/>
    <property type="evidence" value="ECO:0007669"/>
    <property type="project" value="UniProtKB-UniRule"/>
</dbReference>
<keyword evidence="7 12" id="KW-0521">NADP</keyword>
<protein>
    <recommendedName>
        <fullName evidence="12">Bifunctional protein FolD</fullName>
    </recommendedName>
    <domain>
        <recommendedName>
            <fullName evidence="12">Methylenetetrahydrofolate dehydrogenase</fullName>
            <ecNumber evidence="12">1.5.1.5</ecNumber>
        </recommendedName>
    </domain>
    <domain>
        <recommendedName>
            <fullName evidence="12">Methenyltetrahydrofolate cyclohydrolase</fullName>
            <ecNumber evidence="12">3.5.4.9</ecNumber>
        </recommendedName>
    </domain>
</protein>
<organism evidence="15 16">
    <name type="scientific">Candidatus Woykebacteria bacterium GWB1_45_5</name>
    <dbReference type="NCBI Taxonomy" id="1802592"/>
    <lineage>
        <taxon>Bacteria</taxon>
        <taxon>Candidatus Woykeibacteriota</taxon>
    </lineage>
</organism>
<dbReference type="GO" id="GO:0006164">
    <property type="term" value="P:purine nucleotide biosynthetic process"/>
    <property type="evidence" value="ECO:0007669"/>
    <property type="project" value="UniProtKB-KW"/>
</dbReference>
<evidence type="ECO:0000256" key="2">
    <source>
        <dbReference type="ARBA" id="ARBA00011738"/>
    </source>
</evidence>
<comment type="catalytic activity">
    <reaction evidence="12">
        <text>(6R)-5,10-methenyltetrahydrofolate + H2O = (6R)-10-formyltetrahydrofolate + H(+)</text>
        <dbReference type="Rhea" id="RHEA:23700"/>
        <dbReference type="ChEBI" id="CHEBI:15377"/>
        <dbReference type="ChEBI" id="CHEBI:15378"/>
        <dbReference type="ChEBI" id="CHEBI:57455"/>
        <dbReference type="ChEBI" id="CHEBI:195366"/>
        <dbReference type="EC" id="3.5.4.9"/>
    </reaction>
</comment>
<evidence type="ECO:0000259" key="13">
    <source>
        <dbReference type="Pfam" id="PF00763"/>
    </source>
</evidence>
<keyword evidence="6 12" id="KW-0378">Hydrolase</keyword>
<evidence type="ECO:0000313" key="16">
    <source>
        <dbReference type="Proteomes" id="UP000178493"/>
    </source>
</evidence>
<evidence type="ECO:0000256" key="12">
    <source>
        <dbReference type="HAMAP-Rule" id="MF_01576"/>
    </source>
</evidence>
<dbReference type="PANTHER" id="PTHR48099:SF5">
    <property type="entry name" value="C-1-TETRAHYDROFOLATE SYNTHASE, CYTOPLASMIC"/>
    <property type="match status" value="1"/>
</dbReference>
<comment type="caution">
    <text evidence="12">Lacks conserved residue(s) required for the propagation of feature annotation.</text>
</comment>
<dbReference type="PROSITE" id="PS00767">
    <property type="entry name" value="THF_DHG_CYH_2"/>
    <property type="match status" value="1"/>
</dbReference>
<dbReference type="Proteomes" id="UP000178493">
    <property type="component" value="Unassembled WGS sequence"/>
</dbReference>
<dbReference type="SUPFAM" id="SSF51735">
    <property type="entry name" value="NAD(P)-binding Rossmann-fold domains"/>
    <property type="match status" value="1"/>
</dbReference>
<comment type="catalytic activity">
    <reaction evidence="12">
        <text>(6R)-5,10-methylene-5,6,7,8-tetrahydrofolate + NADP(+) = (6R)-5,10-methenyltetrahydrofolate + NADPH</text>
        <dbReference type="Rhea" id="RHEA:22812"/>
        <dbReference type="ChEBI" id="CHEBI:15636"/>
        <dbReference type="ChEBI" id="CHEBI:57455"/>
        <dbReference type="ChEBI" id="CHEBI:57783"/>
        <dbReference type="ChEBI" id="CHEBI:58349"/>
        <dbReference type="EC" id="1.5.1.5"/>
    </reaction>
</comment>
<dbReference type="Gene3D" id="3.40.50.720">
    <property type="entry name" value="NAD(P)-binding Rossmann-like Domain"/>
    <property type="match status" value="1"/>
</dbReference>
<keyword evidence="3 12" id="KW-0554">One-carbon metabolism</keyword>
<dbReference type="InterPro" id="IPR020630">
    <property type="entry name" value="THF_DH/CycHdrlase_cat_dom"/>
</dbReference>
<evidence type="ECO:0000256" key="8">
    <source>
        <dbReference type="ARBA" id="ARBA00023002"/>
    </source>
</evidence>
<dbReference type="UniPathway" id="UPA00193"/>
<evidence type="ECO:0000256" key="5">
    <source>
        <dbReference type="ARBA" id="ARBA00022755"/>
    </source>
</evidence>
<dbReference type="GO" id="GO:0009086">
    <property type="term" value="P:methionine biosynthetic process"/>
    <property type="evidence" value="ECO:0007669"/>
    <property type="project" value="UniProtKB-KW"/>
</dbReference>
<evidence type="ECO:0000256" key="10">
    <source>
        <dbReference type="ARBA" id="ARBA00023167"/>
    </source>
</evidence>
<name>A0A1G1W563_9BACT</name>
<comment type="subunit">
    <text evidence="2 12">Homodimer.</text>
</comment>
<dbReference type="SUPFAM" id="SSF53223">
    <property type="entry name" value="Aminoacid dehydrogenase-like, N-terminal domain"/>
    <property type="match status" value="1"/>
</dbReference>
<proteinExistence type="inferred from homology"/>
<dbReference type="PRINTS" id="PR00085">
    <property type="entry name" value="THFDHDRGNASE"/>
</dbReference>
<feature type="domain" description="Tetrahydrofolate dehydrogenase/cyclohydrolase catalytic" evidence="13">
    <location>
        <begin position="5"/>
        <end position="116"/>
    </location>
</feature>
<keyword evidence="11 12" id="KW-0511">Multifunctional enzyme</keyword>
<evidence type="ECO:0000256" key="9">
    <source>
        <dbReference type="ARBA" id="ARBA00023102"/>
    </source>
</evidence>
<dbReference type="InterPro" id="IPR000672">
    <property type="entry name" value="THF_DH/CycHdrlase"/>
</dbReference>
<dbReference type="GO" id="GO:0000105">
    <property type="term" value="P:L-histidine biosynthetic process"/>
    <property type="evidence" value="ECO:0007669"/>
    <property type="project" value="UniProtKB-KW"/>
</dbReference>
<dbReference type="InterPro" id="IPR046346">
    <property type="entry name" value="Aminoacid_DH-like_N_sf"/>
</dbReference>
<evidence type="ECO:0000256" key="7">
    <source>
        <dbReference type="ARBA" id="ARBA00022857"/>
    </source>
</evidence>
<dbReference type="EMBL" id="MHCO01000045">
    <property type="protein sequence ID" value="OGY22734.1"/>
    <property type="molecule type" value="Genomic_DNA"/>
</dbReference>
<keyword evidence="5 12" id="KW-0658">Purine biosynthesis</keyword>
<dbReference type="EC" id="1.5.1.5" evidence="12"/>
<dbReference type="GO" id="GO:0035999">
    <property type="term" value="P:tetrahydrofolate interconversion"/>
    <property type="evidence" value="ECO:0007669"/>
    <property type="project" value="UniProtKB-UniRule"/>
</dbReference>
<dbReference type="GO" id="GO:0004488">
    <property type="term" value="F:methylenetetrahydrofolate dehydrogenase (NADP+) activity"/>
    <property type="evidence" value="ECO:0007669"/>
    <property type="project" value="UniProtKB-UniRule"/>
</dbReference>
<dbReference type="InterPro" id="IPR020867">
    <property type="entry name" value="THF_DH/CycHdrlase_CS"/>
</dbReference>
<dbReference type="InterPro" id="IPR036291">
    <property type="entry name" value="NAD(P)-bd_dom_sf"/>
</dbReference>
<keyword evidence="9 12" id="KW-0368">Histidine biosynthesis</keyword>
<evidence type="ECO:0000256" key="6">
    <source>
        <dbReference type="ARBA" id="ARBA00022801"/>
    </source>
</evidence>
<evidence type="ECO:0000313" key="15">
    <source>
        <dbReference type="EMBL" id="OGY22734.1"/>
    </source>
</evidence>
<comment type="caution">
    <text evidence="15">The sequence shown here is derived from an EMBL/GenBank/DDBJ whole genome shotgun (WGS) entry which is preliminary data.</text>
</comment>
<accession>A0A1G1W563</accession>
<sequence length="269" mass="28986">MVNILDGRKIAGQIRAELKEKVAKLDKKPSLAVILVGDNPASAIYVREKMKAAVEIGAKFRLLKRKANTSQRALERIIQDLNRNASITGILVQKPLPPHIDDEEIDCLVDPAKDVDGLNPISPFIPSTALGVFELLSRYAIKVEGKKVVVVGRSKLVGLPTALEFVKRNATVTICHSKTANLAAETKQADILVVAAGKPRLIKRNMVKPGAVVIDVGINRDRETHKLVGDVDFENVKKVAGYVTPVPGGVGPMTVAALMSNLVQASSQK</sequence>
<evidence type="ECO:0000256" key="3">
    <source>
        <dbReference type="ARBA" id="ARBA00022563"/>
    </source>
</evidence>
<feature type="binding site" evidence="12">
    <location>
        <begin position="152"/>
        <end position="154"/>
    </location>
    <ligand>
        <name>NADP(+)</name>
        <dbReference type="ChEBI" id="CHEBI:58349"/>
    </ligand>
</feature>
<feature type="domain" description="Tetrahydrofolate dehydrogenase/cyclohydrolase NAD(P)-binding" evidence="14">
    <location>
        <begin position="126"/>
        <end position="268"/>
    </location>
</feature>
<keyword evidence="4 12" id="KW-0028">Amino-acid biosynthesis</keyword>
<dbReference type="AlphaFoldDB" id="A0A1G1W563"/>
<keyword evidence="10 12" id="KW-0486">Methionine biosynthesis</keyword>
<dbReference type="Pfam" id="PF00763">
    <property type="entry name" value="THF_DHG_CYH"/>
    <property type="match status" value="1"/>
</dbReference>
<dbReference type="Gene3D" id="3.40.50.10860">
    <property type="entry name" value="Leucine Dehydrogenase, chain A, domain 1"/>
    <property type="match status" value="1"/>
</dbReference>
<dbReference type="GO" id="GO:0005829">
    <property type="term" value="C:cytosol"/>
    <property type="evidence" value="ECO:0007669"/>
    <property type="project" value="TreeGrafter"/>
</dbReference>
<dbReference type="FunFam" id="3.40.50.10860:FF:000005">
    <property type="entry name" value="C-1-tetrahydrofolate synthase, cytoplasmic, putative"/>
    <property type="match status" value="1"/>
</dbReference>
<comment type="pathway">
    <text evidence="1 12">One-carbon metabolism; tetrahydrofolate interconversion.</text>
</comment>
<evidence type="ECO:0000256" key="11">
    <source>
        <dbReference type="ARBA" id="ARBA00023268"/>
    </source>
</evidence>
<dbReference type="FunFam" id="3.40.50.720:FF:000094">
    <property type="entry name" value="Bifunctional protein FolD"/>
    <property type="match status" value="1"/>
</dbReference>
<dbReference type="EC" id="3.5.4.9" evidence="12"/>
<dbReference type="PANTHER" id="PTHR48099">
    <property type="entry name" value="C-1-TETRAHYDROFOLATE SYNTHASE, CYTOPLASMIC-RELATED"/>
    <property type="match status" value="1"/>
</dbReference>
<dbReference type="Pfam" id="PF02882">
    <property type="entry name" value="THF_DHG_CYH_C"/>
    <property type="match status" value="1"/>
</dbReference>
<evidence type="ECO:0000259" key="14">
    <source>
        <dbReference type="Pfam" id="PF02882"/>
    </source>
</evidence>
<evidence type="ECO:0000256" key="4">
    <source>
        <dbReference type="ARBA" id="ARBA00022605"/>
    </source>
</evidence>
<dbReference type="InterPro" id="IPR020631">
    <property type="entry name" value="THF_DH/CycHdrlase_NAD-bd_dom"/>
</dbReference>
<comment type="similarity">
    <text evidence="12">Belongs to the tetrahydrofolate dehydrogenase/cyclohydrolase family.</text>
</comment>
<reference evidence="15 16" key="1">
    <citation type="journal article" date="2016" name="Nat. Commun.">
        <title>Thousands of microbial genomes shed light on interconnected biogeochemical processes in an aquifer system.</title>
        <authorList>
            <person name="Anantharaman K."/>
            <person name="Brown C.T."/>
            <person name="Hug L.A."/>
            <person name="Sharon I."/>
            <person name="Castelle C.J."/>
            <person name="Probst A.J."/>
            <person name="Thomas B.C."/>
            <person name="Singh A."/>
            <person name="Wilkins M.J."/>
            <person name="Karaoz U."/>
            <person name="Brodie E.L."/>
            <person name="Williams K.H."/>
            <person name="Hubbard S.S."/>
            <person name="Banfield J.F."/>
        </authorList>
    </citation>
    <scope>NUCLEOTIDE SEQUENCE [LARGE SCALE GENOMIC DNA]</scope>
</reference>
<evidence type="ECO:0000256" key="1">
    <source>
        <dbReference type="ARBA" id="ARBA00004777"/>
    </source>
</evidence>
<dbReference type="CDD" id="cd01080">
    <property type="entry name" value="NAD_bind_m-THF_DH_Cyclohyd"/>
    <property type="match status" value="1"/>
</dbReference>
<gene>
    <name evidence="12" type="primary">folD</name>
    <name evidence="15" type="ORF">A2126_04850</name>
</gene>
<keyword evidence="8 12" id="KW-0560">Oxidoreductase</keyword>
<feature type="binding site" evidence="12">
    <location>
        <position position="218"/>
    </location>
    <ligand>
        <name>NADP(+)</name>
        <dbReference type="ChEBI" id="CHEBI:58349"/>
    </ligand>
</feature>
<comment type="function">
    <text evidence="12">Catalyzes the oxidation of 5,10-methylenetetrahydrofolate to 5,10-methenyltetrahydrofolate and then the hydrolysis of 5,10-methenyltetrahydrofolate to 10-formyltetrahydrofolate.</text>
</comment>